<keyword evidence="3" id="KW-1185">Reference proteome</keyword>
<sequence length="221" mass="24046">MLALAAGAATAPRAMADPQSPRILVIGDSLLAKNRLSGHNVAARLSDLLDTPVADHSVAGAWMIYNLPITGAMGLSIPKQWRDDDWDWVIMNGGGNDLWLGCGCNNCDYKLDRLIAENGRRGAIPSLVQKIRHSGARVLIVGYLRNPGFSSPIKSCKEAGDTLEARIARLAEIDPNVYFHPLTDLVPYGDLSFHAIDRIHPSFKASDAIARRLLQVIETAR</sequence>
<dbReference type="GO" id="GO:0016788">
    <property type="term" value="F:hydrolase activity, acting on ester bonds"/>
    <property type="evidence" value="ECO:0007669"/>
    <property type="project" value="UniProtKB-ARBA"/>
</dbReference>
<proteinExistence type="predicted"/>
<accession>A0A5A9Z7T3</accession>
<protein>
    <submittedName>
        <fullName evidence="2">SGNH/GDSL hydrolase family protein</fullName>
    </submittedName>
</protein>
<dbReference type="Pfam" id="PF13472">
    <property type="entry name" value="Lipase_GDSL_2"/>
    <property type="match status" value="1"/>
</dbReference>
<evidence type="ECO:0000313" key="3">
    <source>
        <dbReference type="Proteomes" id="UP000325291"/>
    </source>
</evidence>
<dbReference type="Gene3D" id="3.40.50.1110">
    <property type="entry name" value="SGNH hydrolase"/>
    <property type="match status" value="1"/>
</dbReference>
<organism evidence="2 3">
    <name type="scientific">Aquicoccus porphyridii</name>
    <dbReference type="NCBI Taxonomy" id="1852029"/>
    <lineage>
        <taxon>Bacteria</taxon>
        <taxon>Pseudomonadati</taxon>
        <taxon>Pseudomonadota</taxon>
        <taxon>Alphaproteobacteria</taxon>
        <taxon>Rhodobacterales</taxon>
        <taxon>Paracoccaceae</taxon>
        <taxon>Aquicoccus</taxon>
    </lineage>
</organism>
<dbReference type="CDD" id="cd00229">
    <property type="entry name" value="SGNH_hydrolase"/>
    <property type="match status" value="1"/>
</dbReference>
<dbReference type="AlphaFoldDB" id="A0A5A9Z7T3"/>
<comment type="caution">
    <text evidence="2">The sequence shown here is derived from an EMBL/GenBank/DDBJ whole genome shotgun (WGS) entry which is preliminary data.</text>
</comment>
<dbReference type="EMBL" id="VINQ01000011">
    <property type="protein sequence ID" value="KAA0913035.1"/>
    <property type="molecule type" value="Genomic_DNA"/>
</dbReference>
<gene>
    <name evidence="2" type="ORF">FLO80_14145</name>
</gene>
<feature type="domain" description="SGNH hydrolase-type esterase" evidence="1">
    <location>
        <begin position="25"/>
        <end position="202"/>
    </location>
</feature>
<dbReference type="Proteomes" id="UP000325291">
    <property type="component" value="Unassembled WGS sequence"/>
</dbReference>
<reference evidence="2 3" key="1">
    <citation type="submission" date="2019-07" db="EMBL/GenBank/DDBJ databases">
        <title>Aquicoccus porphyridii gen. nov., sp. nov., isolated from a small marine red alga, Porphyridium marinum.</title>
        <authorList>
            <person name="Liu L."/>
        </authorList>
    </citation>
    <scope>NUCLEOTIDE SEQUENCE [LARGE SCALE GENOMIC DNA]</scope>
    <source>
        <strain evidence="2 3">L1 8-17</strain>
    </source>
</reference>
<dbReference type="InterPro" id="IPR013830">
    <property type="entry name" value="SGNH_hydro"/>
</dbReference>
<name>A0A5A9Z7T3_9RHOB</name>
<dbReference type="SUPFAM" id="SSF52266">
    <property type="entry name" value="SGNH hydrolase"/>
    <property type="match status" value="1"/>
</dbReference>
<evidence type="ECO:0000313" key="2">
    <source>
        <dbReference type="EMBL" id="KAA0913035.1"/>
    </source>
</evidence>
<dbReference type="InterPro" id="IPR036514">
    <property type="entry name" value="SGNH_hydro_sf"/>
</dbReference>
<evidence type="ECO:0000259" key="1">
    <source>
        <dbReference type="Pfam" id="PF13472"/>
    </source>
</evidence>
<keyword evidence="2" id="KW-0378">Hydrolase</keyword>